<feature type="region of interest" description="Disordered" evidence="3">
    <location>
        <begin position="90"/>
        <end position="184"/>
    </location>
</feature>
<evidence type="ECO:0000313" key="4">
    <source>
        <dbReference type="EMBL" id="KAK7032781.1"/>
    </source>
</evidence>
<dbReference type="EMBL" id="JAWWNJ010000023">
    <property type="protein sequence ID" value="KAK7032781.1"/>
    <property type="molecule type" value="Genomic_DNA"/>
</dbReference>
<dbReference type="PANTHER" id="PTHR22691">
    <property type="entry name" value="YEAST SPT2-RELATED"/>
    <property type="match status" value="1"/>
</dbReference>
<evidence type="ECO:0000256" key="1">
    <source>
        <dbReference type="ARBA" id="ARBA00006461"/>
    </source>
</evidence>
<dbReference type="AlphaFoldDB" id="A0AAW0C1X4"/>
<dbReference type="GO" id="GO:0042393">
    <property type="term" value="F:histone binding"/>
    <property type="evidence" value="ECO:0007669"/>
    <property type="project" value="TreeGrafter"/>
</dbReference>
<comment type="caution">
    <text evidence="4">The sequence shown here is derived from an EMBL/GenBank/DDBJ whole genome shotgun (WGS) entry which is preliminary data.</text>
</comment>
<dbReference type="Proteomes" id="UP001362999">
    <property type="component" value="Unassembled WGS sequence"/>
</dbReference>
<protein>
    <submittedName>
        <fullName evidence="4">Member of major facilitator superfamily multidrug-dha1 sub-family</fullName>
    </submittedName>
</protein>
<keyword evidence="5" id="KW-1185">Reference proteome</keyword>
<dbReference type="GO" id="GO:0005730">
    <property type="term" value="C:nucleolus"/>
    <property type="evidence" value="ECO:0007669"/>
    <property type="project" value="TreeGrafter"/>
</dbReference>
<comment type="similarity">
    <text evidence="1">Belongs to the SPT2 family.</text>
</comment>
<name>A0AAW0C1X4_9AGAR</name>
<feature type="compositionally biased region" description="Basic and acidic residues" evidence="3">
    <location>
        <begin position="31"/>
        <end position="56"/>
    </location>
</feature>
<feature type="compositionally biased region" description="Pro residues" evidence="3">
    <location>
        <begin position="297"/>
        <end position="306"/>
    </location>
</feature>
<proteinExistence type="inferred from homology"/>
<gene>
    <name evidence="4" type="ORF">R3P38DRAFT_2521311</name>
</gene>
<keyword evidence="2" id="KW-0175">Coiled coil</keyword>
<dbReference type="GO" id="GO:0006360">
    <property type="term" value="P:transcription by RNA polymerase I"/>
    <property type="evidence" value="ECO:0007669"/>
    <property type="project" value="TreeGrafter"/>
</dbReference>
<dbReference type="GO" id="GO:0006334">
    <property type="term" value="P:nucleosome assembly"/>
    <property type="evidence" value="ECO:0007669"/>
    <property type="project" value="TreeGrafter"/>
</dbReference>
<feature type="compositionally biased region" description="Low complexity" evidence="3">
    <location>
        <begin position="275"/>
        <end position="287"/>
    </location>
</feature>
<feature type="compositionally biased region" description="Basic and acidic residues" evidence="3">
    <location>
        <begin position="141"/>
        <end position="156"/>
    </location>
</feature>
<accession>A0AAW0C1X4</accession>
<feature type="region of interest" description="Disordered" evidence="3">
    <location>
        <begin position="252"/>
        <end position="374"/>
    </location>
</feature>
<feature type="region of interest" description="Disordered" evidence="3">
    <location>
        <begin position="399"/>
        <end position="451"/>
    </location>
</feature>
<organism evidence="4 5">
    <name type="scientific">Favolaschia claudopus</name>
    <dbReference type="NCBI Taxonomy" id="2862362"/>
    <lineage>
        <taxon>Eukaryota</taxon>
        <taxon>Fungi</taxon>
        <taxon>Dikarya</taxon>
        <taxon>Basidiomycota</taxon>
        <taxon>Agaricomycotina</taxon>
        <taxon>Agaricomycetes</taxon>
        <taxon>Agaricomycetidae</taxon>
        <taxon>Agaricales</taxon>
        <taxon>Marasmiineae</taxon>
        <taxon>Mycenaceae</taxon>
        <taxon>Favolaschia</taxon>
    </lineage>
</organism>
<sequence length="451" mass="50259">MATGYKALLALGESHTKSVENTVQAALAQKKAKEQQRRKQQEEQERKQRELDTKMRLRYFEEQKKKAEAEARKEEELKAKEADLLRREAEQRDALRYGPKKAKAAAAAGRWPTSNSGVRDEVRRRRMPDEDDEIDTGSILTREEKRERKLQAELKRAFNAPRRPVGNATHRKSRGFPGGAVNIVDAPSSVAASGSGSVKERLAAIPNTLTRLNVVKRDTRTIDEIVRDRRENKEVLDGDKARTFDDWFTTSTRTKKVPARSQSDEPKKASTPIPSSSASSSSSRVSSQALPGSAPKRPQPSAPMPKPKYKMPTSAPTSTMKKRPRSPSMSRSNSPPPSKRPHIAANSSKSASSSKGKFTSSRSHSPRPAASSLSEEIWGLFGKNKSQYTARDVFSDSEDDDLMEADAGALEHEEHVSARIARKEEREAEAAERRHEEEKRRRKSAALAGSR</sequence>
<evidence type="ECO:0000256" key="2">
    <source>
        <dbReference type="ARBA" id="ARBA00023054"/>
    </source>
</evidence>
<evidence type="ECO:0000313" key="5">
    <source>
        <dbReference type="Proteomes" id="UP001362999"/>
    </source>
</evidence>
<dbReference type="InterPro" id="IPR013256">
    <property type="entry name" value="Chromatin_SPT2"/>
</dbReference>
<dbReference type="PANTHER" id="PTHR22691:SF8">
    <property type="entry name" value="PROTEIN SPT2 HOMOLOG"/>
    <property type="match status" value="1"/>
</dbReference>
<feature type="compositionally biased region" description="Low complexity" evidence="3">
    <location>
        <begin position="347"/>
        <end position="374"/>
    </location>
</feature>
<feature type="region of interest" description="Disordered" evidence="3">
    <location>
        <begin position="26"/>
        <end position="56"/>
    </location>
</feature>
<dbReference type="GO" id="GO:0003677">
    <property type="term" value="F:DNA binding"/>
    <property type="evidence" value="ECO:0007669"/>
    <property type="project" value="TreeGrafter"/>
</dbReference>
<dbReference type="SMART" id="SM00784">
    <property type="entry name" value="SPT2"/>
    <property type="match status" value="1"/>
</dbReference>
<evidence type="ECO:0000256" key="3">
    <source>
        <dbReference type="SAM" id="MobiDB-lite"/>
    </source>
</evidence>
<feature type="compositionally biased region" description="Basic and acidic residues" evidence="3">
    <location>
        <begin position="409"/>
        <end position="439"/>
    </location>
</feature>
<reference evidence="4 5" key="1">
    <citation type="journal article" date="2024" name="J Genomics">
        <title>Draft genome sequencing and assembly of Favolaschia claudopus CIRM-BRFM 2984 isolated from oak limbs.</title>
        <authorList>
            <person name="Navarro D."/>
            <person name="Drula E."/>
            <person name="Chaduli D."/>
            <person name="Cazenave R."/>
            <person name="Ahrendt S."/>
            <person name="Wang J."/>
            <person name="Lipzen A."/>
            <person name="Daum C."/>
            <person name="Barry K."/>
            <person name="Grigoriev I.V."/>
            <person name="Favel A."/>
            <person name="Rosso M.N."/>
            <person name="Martin F."/>
        </authorList>
    </citation>
    <scope>NUCLEOTIDE SEQUENCE [LARGE SCALE GENOMIC DNA]</scope>
    <source>
        <strain evidence="4 5">CIRM-BRFM 2984</strain>
    </source>
</reference>
<dbReference type="Pfam" id="PF08243">
    <property type="entry name" value="SPT2"/>
    <property type="match status" value="1"/>
</dbReference>